<reference evidence="2" key="1">
    <citation type="submission" date="2022-11" db="UniProtKB">
        <authorList>
            <consortium name="WormBaseParasite"/>
        </authorList>
    </citation>
    <scope>IDENTIFICATION</scope>
</reference>
<evidence type="ECO:0000313" key="2">
    <source>
        <dbReference type="WBParaSite" id="JU765_v2.g17540.t1"/>
    </source>
</evidence>
<name>A0AC34QLV1_9BILA</name>
<sequence length="236" mass="26062">MAPIPSTSASNEDSSTSASNGRRFKTRPTPVNIQIYSDLLSISNETLPQPPHLRRNQLDERARTTYGAGPFSRSGQQSQANSIGGIFVLVFVMMGIVIVLLLFYFLAKVCNTPESTSKRAVTSKNGTVIIRTEVKQNVEIIPSKVPLPKRIYELKAEEGYYSCPPSIDHSLADIFGDSSDEKFFVNEKPQRSQSASEAKELPKKQPIETCVRKLTGAGMPANFKPKGRLQELIQKS</sequence>
<organism evidence="1 2">
    <name type="scientific">Panagrolaimus sp. JU765</name>
    <dbReference type="NCBI Taxonomy" id="591449"/>
    <lineage>
        <taxon>Eukaryota</taxon>
        <taxon>Metazoa</taxon>
        <taxon>Ecdysozoa</taxon>
        <taxon>Nematoda</taxon>
        <taxon>Chromadorea</taxon>
        <taxon>Rhabditida</taxon>
        <taxon>Tylenchina</taxon>
        <taxon>Panagrolaimomorpha</taxon>
        <taxon>Panagrolaimoidea</taxon>
        <taxon>Panagrolaimidae</taxon>
        <taxon>Panagrolaimus</taxon>
    </lineage>
</organism>
<protein>
    <submittedName>
        <fullName evidence="2">Uncharacterized protein</fullName>
    </submittedName>
</protein>
<proteinExistence type="predicted"/>
<dbReference type="WBParaSite" id="JU765_v2.g17540.t1">
    <property type="protein sequence ID" value="JU765_v2.g17540.t1"/>
    <property type="gene ID" value="JU765_v2.g17540"/>
</dbReference>
<dbReference type="Proteomes" id="UP000887576">
    <property type="component" value="Unplaced"/>
</dbReference>
<accession>A0AC34QLV1</accession>
<evidence type="ECO:0000313" key="1">
    <source>
        <dbReference type="Proteomes" id="UP000887576"/>
    </source>
</evidence>